<evidence type="ECO:0000313" key="1">
    <source>
        <dbReference type="EMBL" id="SBV93013.1"/>
    </source>
</evidence>
<sequence>MADQEIKSELRPLTEIEQEFICKMIERLPPFIARREVRWLTGGVLRRQTLSNADSAGQGPEESYKVGTMVVYPTEALFAWMARKYGINLLQRMTVHHPMKD</sequence>
<organism evidence="1">
    <name type="scientific">uncultured delta proteobacterium</name>
    <dbReference type="NCBI Taxonomy" id="34034"/>
    <lineage>
        <taxon>Bacteria</taxon>
        <taxon>Deltaproteobacteria</taxon>
        <taxon>environmental samples</taxon>
    </lineage>
</organism>
<accession>A0A212J0K1</accession>
<protein>
    <submittedName>
        <fullName evidence="1">Uncharacterized protein</fullName>
    </submittedName>
</protein>
<dbReference type="AlphaFoldDB" id="A0A212J0K1"/>
<reference evidence="1" key="1">
    <citation type="submission" date="2016-04" db="EMBL/GenBank/DDBJ databases">
        <authorList>
            <person name="Evans L.H."/>
            <person name="Alamgir A."/>
            <person name="Owens N."/>
            <person name="Weber N.D."/>
            <person name="Virtaneva K."/>
            <person name="Barbian K."/>
            <person name="Babar A."/>
            <person name="Rosenke K."/>
        </authorList>
    </citation>
    <scope>NUCLEOTIDE SEQUENCE</scope>
    <source>
        <strain evidence="1">86</strain>
    </source>
</reference>
<proteinExistence type="predicted"/>
<dbReference type="EMBL" id="FLUQ01000001">
    <property type="protein sequence ID" value="SBV93013.1"/>
    <property type="molecule type" value="Genomic_DNA"/>
</dbReference>
<name>A0A212J0K1_9DELT</name>
<gene>
    <name evidence="1" type="ORF">KL86DPRO_10459</name>
</gene>